<dbReference type="InterPro" id="IPR036196">
    <property type="entry name" value="Ptyr_pPase_sf"/>
</dbReference>
<name>A0ABW9A6F7_9BURK</name>
<comment type="caution">
    <text evidence="2">The sequence shown here is derived from an EMBL/GenBank/DDBJ whole genome shotgun (WGS) entry which is preliminary data.</text>
</comment>
<proteinExistence type="predicted"/>
<evidence type="ECO:0000313" key="2">
    <source>
        <dbReference type="EMBL" id="MFL9924471.1"/>
    </source>
</evidence>
<evidence type="ECO:0000313" key="3">
    <source>
        <dbReference type="Proteomes" id="UP001629246"/>
    </source>
</evidence>
<organism evidence="2 3">
    <name type="scientific">Herbaspirillum lusitanum</name>
    <dbReference type="NCBI Taxonomy" id="213312"/>
    <lineage>
        <taxon>Bacteria</taxon>
        <taxon>Pseudomonadati</taxon>
        <taxon>Pseudomonadota</taxon>
        <taxon>Betaproteobacteria</taxon>
        <taxon>Burkholderiales</taxon>
        <taxon>Oxalobacteraceae</taxon>
        <taxon>Herbaspirillum</taxon>
    </lineage>
</organism>
<dbReference type="RefSeq" id="WP_408157159.1">
    <property type="nucleotide sequence ID" value="NZ_JAQQFM010000004.1"/>
</dbReference>
<dbReference type="SUPFAM" id="SSF52788">
    <property type="entry name" value="Phosphotyrosine protein phosphatases I"/>
    <property type="match status" value="1"/>
</dbReference>
<dbReference type="SMART" id="SM00226">
    <property type="entry name" value="LMWPc"/>
    <property type="match status" value="1"/>
</dbReference>
<dbReference type="EMBL" id="JAQQFM010000004">
    <property type="protein sequence ID" value="MFL9924471.1"/>
    <property type="molecule type" value="Genomic_DNA"/>
</dbReference>
<evidence type="ECO:0000259" key="1">
    <source>
        <dbReference type="SMART" id="SM00226"/>
    </source>
</evidence>
<reference evidence="2 3" key="1">
    <citation type="journal article" date="2024" name="Chem. Sci.">
        <title>Discovery of megapolipeptins by genome mining of a Burkholderiales bacteria collection.</title>
        <authorList>
            <person name="Paulo B.S."/>
            <person name="Recchia M.J.J."/>
            <person name="Lee S."/>
            <person name="Fergusson C.H."/>
            <person name="Romanowski S.B."/>
            <person name="Hernandez A."/>
            <person name="Krull N."/>
            <person name="Liu D.Y."/>
            <person name="Cavanagh H."/>
            <person name="Bos A."/>
            <person name="Gray C.A."/>
            <person name="Murphy B.T."/>
            <person name="Linington R.G."/>
            <person name="Eustaquio A.S."/>
        </authorList>
    </citation>
    <scope>NUCLEOTIDE SEQUENCE [LARGE SCALE GENOMIC DNA]</scope>
    <source>
        <strain evidence="2 3">RL21-008-BIB-A</strain>
    </source>
</reference>
<dbReference type="Proteomes" id="UP001629246">
    <property type="component" value="Unassembled WGS sequence"/>
</dbReference>
<protein>
    <recommendedName>
        <fullName evidence="1">Phosphotyrosine protein phosphatase I domain-containing protein</fullName>
    </recommendedName>
</protein>
<dbReference type="Gene3D" id="3.40.50.2300">
    <property type="match status" value="2"/>
</dbReference>
<accession>A0ABW9A6F7</accession>
<sequence>MKNEGKREKNWKDLYTRSTKLARAKQLGIEYPRLFEAKLRQNSVSEADERINVLFVCSKNQWRSPTAETIWRSHPKLNVRSGGTSPNARHHVSENDIRWADVILVMEEKHRSRLKAEYTRVLDFKLIYVLDIPDEYKYMDAELIELLNQAVPAILMLE</sequence>
<keyword evidence="3" id="KW-1185">Reference proteome</keyword>
<dbReference type="InterPro" id="IPR023485">
    <property type="entry name" value="Ptyr_pPase"/>
</dbReference>
<gene>
    <name evidence="2" type="ORF">PQR62_09350</name>
</gene>
<feature type="domain" description="Phosphotyrosine protein phosphatase I" evidence="1">
    <location>
        <begin position="51"/>
        <end position="157"/>
    </location>
</feature>